<evidence type="ECO:0000313" key="2">
    <source>
        <dbReference type="Proteomes" id="UP000263377"/>
    </source>
</evidence>
<reference evidence="1 2" key="1">
    <citation type="submission" date="2018-08" db="EMBL/GenBank/DDBJ databases">
        <title>Diversity &amp; Physiological Properties of Lignin-Decomposing Actinobacteria from Soil.</title>
        <authorList>
            <person name="Roh S.G."/>
            <person name="Kim S.B."/>
        </authorList>
    </citation>
    <scope>NUCLEOTIDE SEQUENCE [LARGE SCALE GENOMIC DNA]</scope>
    <source>
        <strain evidence="1 2">MMS17-GH009</strain>
    </source>
</reference>
<dbReference type="Proteomes" id="UP000263377">
    <property type="component" value="Unassembled WGS sequence"/>
</dbReference>
<gene>
    <name evidence="1" type="ORF">DR950_41770</name>
</gene>
<accession>A0A372ZIL1</accession>
<comment type="caution">
    <text evidence="1">The sequence shown here is derived from an EMBL/GenBank/DDBJ whole genome shotgun (WGS) entry which is preliminary data.</text>
</comment>
<dbReference type="EMBL" id="QVIG01000004">
    <property type="protein sequence ID" value="RGD55394.1"/>
    <property type="molecule type" value="Genomic_DNA"/>
</dbReference>
<organism evidence="1 2">
    <name type="scientific">Kitasatospora xanthocidica</name>
    <dbReference type="NCBI Taxonomy" id="83382"/>
    <lineage>
        <taxon>Bacteria</taxon>
        <taxon>Bacillati</taxon>
        <taxon>Actinomycetota</taxon>
        <taxon>Actinomycetes</taxon>
        <taxon>Kitasatosporales</taxon>
        <taxon>Streptomycetaceae</taxon>
        <taxon>Kitasatospora</taxon>
    </lineage>
</organism>
<evidence type="ECO:0000313" key="1">
    <source>
        <dbReference type="EMBL" id="RGD55394.1"/>
    </source>
</evidence>
<sequence length="68" mass="7965">MVAVLVLAEQAREEDWPGWERYWCPMCDHPLIAGFGTGSRRDKQYCSGKCRSRAYRERHRAYETAAEL</sequence>
<dbReference type="AlphaFoldDB" id="A0A372ZIL1"/>
<name>A0A372ZIL1_9ACTN</name>
<dbReference type="RefSeq" id="WP_117493135.1">
    <property type="nucleotide sequence ID" value="NZ_QVIG01000004.1"/>
</dbReference>
<keyword evidence="2" id="KW-1185">Reference proteome</keyword>
<proteinExistence type="predicted"/>
<protein>
    <submittedName>
        <fullName evidence="1">Uncharacterized protein</fullName>
    </submittedName>
</protein>